<accession>A0A6J5NZQ7</accession>
<gene>
    <name evidence="2" type="ORF">UFOVP785_79</name>
</gene>
<name>A0A6J5NZQ7_9CAUD</name>
<reference evidence="2" key="1">
    <citation type="submission" date="2020-04" db="EMBL/GenBank/DDBJ databases">
        <authorList>
            <person name="Chiriac C."/>
            <person name="Salcher M."/>
            <person name="Ghai R."/>
            <person name="Kavagutti S V."/>
        </authorList>
    </citation>
    <scope>NUCLEOTIDE SEQUENCE</scope>
</reference>
<proteinExistence type="predicted"/>
<keyword evidence="1" id="KW-0175">Coiled coil</keyword>
<evidence type="ECO:0000256" key="1">
    <source>
        <dbReference type="SAM" id="Coils"/>
    </source>
</evidence>
<feature type="coiled-coil region" evidence="1">
    <location>
        <begin position="11"/>
        <end position="38"/>
    </location>
</feature>
<protein>
    <submittedName>
        <fullName evidence="2">Uncharacterized protein</fullName>
    </submittedName>
</protein>
<evidence type="ECO:0000313" key="2">
    <source>
        <dbReference type="EMBL" id="CAB4162651.1"/>
    </source>
</evidence>
<sequence>MKKLLCHLFNYAKLYQELQKYKQHAKDLQDEVDSLIKNSDGYIQPHLYWHEKQLKNPSPKWPSSLISDYFRLMDTERYPVYSPLVKYLERIGAVGSRTEIWTLPNGARVSIKPHIGSNYPFRMVLLTKPLEYRLREGWDTIGWWDKEYKAEHINQLAVAEVVRVLEGYLRTQRGVR</sequence>
<organism evidence="2">
    <name type="scientific">uncultured Caudovirales phage</name>
    <dbReference type="NCBI Taxonomy" id="2100421"/>
    <lineage>
        <taxon>Viruses</taxon>
        <taxon>Duplodnaviria</taxon>
        <taxon>Heunggongvirae</taxon>
        <taxon>Uroviricota</taxon>
        <taxon>Caudoviricetes</taxon>
        <taxon>Peduoviridae</taxon>
        <taxon>Maltschvirus</taxon>
        <taxon>Maltschvirus maltsch</taxon>
    </lineage>
</organism>
<dbReference type="EMBL" id="LR796736">
    <property type="protein sequence ID" value="CAB4162651.1"/>
    <property type="molecule type" value="Genomic_DNA"/>
</dbReference>